<evidence type="ECO:0000256" key="1">
    <source>
        <dbReference type="ARBA" id="ARBA00009206"/>
    </source>
</evidence>
<dbReference type="InterPro" id="IPR000228">
    <property type="entry name" value="RNA3'_term_phos_cyc"/>
</dbReference>
<dbReference type="PROSITE" id="PS01287">
    <property type="entry name" value="RTC"/>
    <property type="match status" value="1"/>
</dbReference>
<accession>A0ABR3FR23</accession>
<keyword evidence="4" id="KW-0547">Nucleotide-binding</keyword>
<protein>
    <recommendedName>
        <fullName evidence="2">RNA 3'-terminal-phosphate cyclase (ATP)</fullName>
        <ecNumber evidence="2">6.5.1.4</ecNumber>
    </recommendedName>
</protein>
<evidence type="ECO:0000256" key="3">
    <source>
        <dbReference type="ARBA" id="ARBA00022598"/>
    </source>
</evidence>
<dbReference type="Proteomes" id="UP001465976">
    <property type="component" value="Unassembled WGS sequence"/>
</dbReference>
<keyword evidence="10" id="KW-1185">Reference proteome</keyword>
<dbReference type="PANTHER" id="PTHR11096">
    <property type="entry name" value="RNA 3' TERMINAL PHOSPHATE CYCLASE"/>
    <property type="match status" value="1"/>
</dbReference>
<dbReference type="PIRSF" id="PIRSF005378">
    <property type="entry name" value="RNA3'_term_phos_cycl_euk"/>
    <property type="match status" value="1"/>
</dbReference>
<organism evidence="9 10">
    <name type="scientific">Marasmius crinis-equi</name>
    <dbReference type="NCBI Taxonomy" id="585013"/>
    <lineage>
        <taxon>Eukaryota</taxon>
        <taxon>Fungi</taxon>
        <taxon>Dikarya</taxon>
        <taxon>Basidiomycota</taxon>
        <taxon>Agaricomycotina</taxon>
        <taxon>Agaricomycetes</taxon>
        <taxon>Agaricomycetidae</taxon>
        <taxon>Agaricales</taxon>
        <taxon>Marasmiineae</taxon>
        <taxon>Marasmiaceae</taxon>
        <taxon>Marasmius</taxon>
    </lineage>
</organism>
<name>A0ABR3FR23_9AGAR</name>
<evidence type="ECO:0000313" key="10">
    <source>
        <dbReference type="Proteomes" id="UP001465976"/>
    </source>
</evidence>
<feature type="compositionally biased region" description="Polar residues" evidence="6">
    <location>
        <begin position="75"/>
        <end position="92"/>
    </location>
</feature>
<reference evidence="9 10" key="1">
    <citation type="submission" date="2024-02" db="EMBL/GenBank/DDBJ databases">
        <title>A draft genome for the cacao thread blight pathogen Marasmius crinis-equi.</title>
        <authorList>
            <person name="Cohen S.P."/>
            <person name="Baruah I.K."/>
            <person name="Amoako-Attah I."/>
            <person name="Bukari Y."/>
            <person name="Meinhardt L.W."/>
            <person name="Bailey B.A."/>
        </authorList>
    </citation>
    <scope>NUCLEOTIDE SEQUENCE [LARGE SCALE GENOMIC DNA]</scope>
    <source>
        <strain evidence="9 10">GH-76</strain>
    </source>
</reference>
<dbReference type="InterPro" id="IPR020719">
    <property type="entry name" value="RNA3'_term_phos_cycl-like_CS"/>
</dbReference>
<sequence length="370" mass="39274">MTSISKFIIDGSVLEGGGQILRNSIALSGLLSKPVSIQKIRNGRQQPGLKNQHRTGLELAAAIASAELIGATNGSTEVHFTPGKSTNSPQDTTHYEADSVTAGATTLLLQISLPLLIFGSKTHTLTLKGGTNATQAPQIDYTRHVFLPMLRRFGVPSVQLDIKRRGYFPKGGGELYIQIEPTTAPLHAVKCLERGSVRSINGIAHFAGLPGHIGKDMVKGAEDALKEAGYAENEVNIEYKRESNDNTVGAGSGIVLWAELDGGGILGASAVGRKGVHASKVGKEAAEGLIRQLDAGGCVDEWLQDQLIILMALAEGDSEILCGRGGLTLHTQTAIWVMEQLTNAKFDVEELPTDHTIIRCKGIGYAPLQG</sequence>
<feature type="domain" description="RNA 3'-terminal phosphate cyclase" evidence="7">
    <location>
        <begin position="14"/>
        <end position="348"/>
    </location>
</feature>
<dbReference type="SUPFAM" id="SSF52913">
    <property type="entry name" value="RNA 3'-terminal phosphate cyclase, RPTC, insert domain"/>
    <property type="match status" value="1"/>
</dbReference>
<gene>
    <name evidence="9" type="ORF">V5O48_004098</name>
</gene>
<dbReference type="InterPro" id="IPR037136">
    <property type="entry name" value="RNA3'_phos_cyclase_dom_sf"/>
</dbReference>
<evidence type="ECO:0000259" key="7">
    <source>
        <dbReference type="Pfam" id="PF01137"/>
    </source>
</evidence>
<evidence type="ECO:0000259" key="8">
    <source>
        <dbReference type="Pfam" id="PF05189"/>
    </source>
</evidence>
<dbReference type="InterPro" id="IPR013791">
    <property type="entry name" value="RNA3'-term_phos_cycl_insert"/>
</dbReference>
<evidence type="ECO:0000256" key="5">
    <source>
        <dbReference type="ARBA" id="ARBA00024481"/>
    </source>
</evidence>
<dbReference type="SUPFAM" id="SSF55205">
    <property type="entry name" value="EPT/RTPC-like"/>
    <property type="match status" value="2"/>
</dbReference>
<dbReference type="Gene3D" id="3.30.360.20">
    <property type="entry name" value="RNA 3'-terminal phosphate cyclase, insert domain"/>
    <property type="match status" value="1"/>
</dbReference>
<keyword evidence="3" id="KW-0436">Ligase</keyword>
<dbReference type="InterPro" id="IPR036553">
    <property type="entry name" value="RPTC_insert"/>
</dbReference>
<feature type="domain" description="RNA 3'-terminal phosphate cyclase insert" evidence="8">
    <location>
        <begin position="192"/>
        <end position="293"/>
    </location>
</feature>
<dbReference type="Pfam" id="PF01137">
    <property type="entry name" value="RTC"/>
    <property type="match status" value="1"/>
</dbReference>
<dbReference type="NCBIfam" id="TIGR03399">
    <property type="entry name" value="RNA_3prim_cycl"/>
    <property type="match status" value="1"/>
</dbReference>
<dbReference type="PANTHER" id="PTHR11096:SF0">
    <property type="entry name" value="RNA 3'-TERMINAL PHOSPHATE CYCLASE"/>
    <property type="match status" value="1"/>
</dbReference>
<dbReference type="Gene3D" id="3.65.10.20">
    <property type="entry name" value="RNA 3'-terminal phosphate cyclase domain"/>
    <property type="match status" value="1"/>
</dbReference>
<dbReference type="EC" id="6.5.1.4" evidence="2"/>
<dbReference type="Pfam" id="PF05189">
    <property type="entry name" value="RTC_insert"/>
    <property type="match status" value="1"/>
</dbReference>
<comment type="catalytic activity">
    <reaction evidence="5">
        <text>a 3'-end 3'-phospho-ribonucleotide-RNA + ATP = a 3'-end 2',3'-cyclophospho-ribonucleotide-RNA + AMP + diphosphate</text>
        <dbReference type="Rhea" id="RHEA:23976"/>
        <dbReference type="Rhea" id="RHEA-COMP:10463"/>
        <dbReference type="Rhea" id="RHEA-COMP:10464"/>
        <dbReference type="ChEBI" id="CHEBI:30616"/>
        <dbReference type="ChEBI" id="CHEBI:33019"/>
        <dbReference type="ChEBI" id="CHEBI:83062"/>
        <dbReference type="ChEBI" id="CHEBI:83064"/>
        <dbReference type="ChEBI" id="CHEBI:456215"/>
        <dbReference type="EC" id="6.5.1.4"/>
    </reaction>
</comment>
<dbReference type="InterPro" id="IPR013792">
    <property type="entry name" value="RNA3'P_cycl/enolpyr_Trfase_a/b"/>
</dbReference>
<dbReference type="InterPro" id="IPR017770">
    <property type="entry name" value="RNA3'_term_phos_cyc_type_1"/>
</dbReference>
<comment type="similarity">
    <text evidence="1">Belongs to the RNA 3'-terminal cyclase family. Type 1 subfamily.</text>
</comment>
<dbReference type="InterPro" id="IPR023797">
    <property type="entry name" value="RNA3'_phos_cyclase_dom"/>
</dbReference>
<evidence type="ECO:0000256" key="4">
    <source>
        <dbReference type="ARBA" id="ARBA00022741"/>
    </source>
</evidence>
<comment type="caution">
    <text evidence="9">The sequence shown here is derived from an EMBL/GenBank/DDBJ whole genome shotgun (WGS) entry which is preliminary data.</text>
</comment>
<dbReference type="EMBL" id="JBAHYK010000131">
    <property type="protein sequence ID" value="KAL0577903.1"/>
    <property type="molecule type" value="Genomic_DNA"/>
</dbReference>
<evidence type="ECO:0000313" key="9">
    <source>
        <dbReference type="EMBL" id="KAL0577903.1"/>
    </source>
</evidence>
<dbReference type="HAMAP" id="MF_00200">
    <property type="entry name" value="RTC"/>
    <property type="match status" value="1"/>
</dbReference>
<proteinExistence type="inferred from homology"/>
<evidence type="ECO:0000256" key="2">
    <source>
        <dbReference type="ARBA" id="ARBA00012725"/>
    </source>
</evidence>
<feature type="region of interest" description="Disordered" evidence="6">
    <location>
        <begin position="75"/>
        <end position="94"/>
    </location>
</feature>
<evidence type="ECO:0000256" key="6">
    <source>
        <dbReference type="SAM" id="MobiDB-lite"/>
    </source>
</evidence>